<reference evidence="1" key="1">
    <citation type="submission" date="2016-02" db="EMBL/GenBank/DDBJ databases">
        <title>RNAseq analyses of the midgut from blood- or serum-fed Ixodes ricinus ticks.</title>
        <authorList>
            <person name="Perner J."/>
            <person name="Provaznik J."/>
            <person name="Schrenkova J."/>
            <person name="Urbanova V."/>
            <person name="Ribeiro J.M."/>
            <person name="Kopacek P."/>
        </authorList>
    </citation>
    <scope>NUCLEOTIDE SEQUENCE</scope>
    <source>
        <tissue evidence="1">Gut</tissue>
    </source>
</reference>
<dbReference type="EMBL" id="GEFM01007099">
    <property type="protein sequence ID" value="JAP68697.1"/>
    <property type="molecule type" value="mRNA"/>
</dbReference>
<organism evidence="1">
    <name type="scientific">Ixodes ricinus</name>
    <name type="common">Common tick</name>
    <name type="synonym">Acarus ricinus</name>
    <dbReference type="NCBI Taxonomy" id="34613"/>
    <lineage>
        <taxon>Eukaryota</taxon>
        <taxon>Metazoa</taxon>
        <taxon>Ecdysozoa</taxon>
        <taxon>Arthropoda</taxon>
        <taxon>Chelicerata</taxon>
        <taxon>Arachnida</taxon>
        <taxon>Acari</taxon>
        <taxon>Parasitiformes</taxon>
        <taxon>Ixodida</taxon>
        <taxon>Ixodoidea</taxon>
        <taxon>Ixodidae</taxon>
        <taxon>Ixodinae</taxon>
        <taxon>Ixodes</taxon>
    </lineage>
</organism>
<evidence type="ECO:0000313" key="1">
    <source>
        <dbReference type="EMBL" id="JAP68697.1"/>
    </source>
</evidence>
<sequence length="105" mass="12229">TTQPEDLDLDELKGASRMARKQRQESLLPEEAYLLPSNYSRWGRVCIRRIVTNTALTPVLRRKFYRSHKEDNPGPDFNCKTCHTPATCKHVIWDCEANKQLRQDA</sequence>
<dbReference type="AlphaFoldDB" id="A0A131XPX5"/>
<proteinExistence type="evidence at transcript level"/>
<protein>
    <submittedName>
        <fullName evidence="1">Uncharacterized protein</fullName>
    </submittedName>
</protein>
<feature type="non-terminal residue" evidence="1">
    <location>
        <position position="105"/>
    </location>
</feature>
<feature type="non-terminal residue" evidence="1">
    <location>
        <position position="1"/>
    </location>
</feature>
<name>A0A131XPX5_IXORI</name>
<accession>A0A131XPX5</accession>